<dbReference type="Gene3D" id="3.40.109.10">
    <property type="entry name" value="NADH Oxidase"/>
    <property type="match status" value="1"/>
</dbReference>
<dbReference type="InterPro" id="IPR000415">
    <property type="entry name" value="Nitroreductase-like"/>
</dbReference>
<gene>
    <name evidence="5" type="ORF">RAMLITH_06095</name>
</gene>
<evidence type="ECO:0000256" key="3">
    <source>
        <dbReference type="ARBA" id="ARBA00023002"/>
    </source>
</evidence>
<dbReference type="GO" id="GO:0016491">
    <property type="term" value="F:oxidoreductase activity"/>
    <property type="evidence" value="ECO:0007669"/>
    <property type="project" value="UniProtKB-KW"/>
</dbReference>
<dbReference type="Pfam" id="PF00881">
    <property type="entry name" value="Nitroreductase"/>
    <property type="match status" value="1"/>
</dbReference>
<name>A0A7X6DDY4_9BURK</name>
<proteinExistence type="predicted"/>
<sequence length="237" mass="27031">MRSGADRTEVRLTADEALRTRRSVRAFLPTPVARREVEQLLQLASRSPSGSNIQPWKVHVFSGAKRRQITRTILEAIDRGPREQYQREWNYYPQQWREPYLGRRRKIGWDMYGLLGIPKGDFEATERQRRQNYEFFGAPIGMMFTLEEDLEIGSWLDLGIFIGALATAARGRGLDTCAQAAFADFHTLIRPLLGIPDNQVVICGMALGHADEEAVVNRLVTERAPLSQYASFEGFEE</sequence>
<dbReference type="PANTHER" id="PTHR23026">
    <property type="entry name" value="NADPH NITROREDUCTASE"/>
    <property type="match status" value="1"/>
</dbReference>
<evidence type="ECO:0000259" key="4">
    <source>
        <dbReference type="Pfam" id="PF00881"/>
    </source>
</evidence>
<dbReference type="AlphaFoldDB" id="A0A7X6DDY4"/>
<dbReference type="InterPro" id="IPR050627">
    <property type="entry name" value="Nitroreductase/BluB"/>
</dbReference>
<keyword evidence="6" id="KW-1185">Reference proteome</keyword>
<evidence type="ECO:0000256" key="2">
    <source>
        <dbReference type="ARBA" id="ARBA00022643"/>
    </source>
</evidence>
<dbReference type="Proteomes" id="UP000521868">
    <property type="component" value="Unassembled WGS sequence"/>
</dbReference>
<organism evidence="5 6">
    <name type="scientific">Ramlibacter lithotrophicus</name>
    <dbReference type="NCBI Taxonomy" id="2606681"/>
    <lineage>
        <taxon>Bacteria</taxon>
        <taxon>Pseudomonadati</taxon>
        <taxon>Pseudomonadota</taxon>
        <taxon>Betaproteobacteria</taxon>
        <taxon>Burkholderiales</taxon>
        <taxon>Comamonadaceae</taxon>
        <taxon>Ramlibacter</taxon>
    </lineage>
</organism>
<dbReference type="SUPFAM" id="SSF55469">
    <property type="entry name" value="FMN-dependent nitroreductase-like"/>
    <property type="match status" value="1"/>
</dbReference>
<dbReference type="CDD" id="cd02136">
    <property type="entry name" value="PnbA_NfnB-like"/>
    <property type="match status" value="1"/>
</dbReference>
<keyword evidence="2" id="KW-0288">FMN</keyword>
<accession>A0A7X6DDY4</accession>
<evidence type="ECO:0000256" key="1">
    <source>
        <dbReference type="ARBA" id="ARBA00022630"/>
    </source>
</evidence>
<evidence type="ECO:0000313" key="5">
    <source>
        <dbReference type="EMBL" id="NKE65386.1"/>
    </source>
</evidence>
<dbReference type="EMBL" id="VTOX01000002">
    <property type="protein sequence ID" value="NKE65386.1"/>
    <property type="molecule type" value="Genomic_DNA"/>
</dbReference>
<protein>
    <submittedName>
        <fullName evidence="5">Nitroreductase</fullName>
    </submittedName>
</protein>
<keyword evidence="3" id="KW-0560">Oxidoreductase</keyword>
<reference evidence="5 6" key="1">
    <citation type="journal article" date="2020" name="Nature">
        <title>Bacterial chemolithoautotrophy via manganese oxidation.</title>
        <authorList>
            <person name="Yu H."/>
            <person name="Leadbetter J.R."/>
        </authorList>
    </citation>
    <scope>NUCLEOTIDE SEQUENCE [LARGE SCALE GENOMIC DNA]</scope>
    <source>
        <strain evidence="5 6">RBP-1</strain>
    </source>
</reference>
<dbReference type="InterPro" id="IPR029479">
    <property type="entry name" value="Nitroreductase"/>
</dbReference>
<dbReference type="PANTHER" id="PTHR23026:SF90">
    <property type="entry name" value="IODOTYROSINE DEIODINASE 1"/>
    <property type="match status" value="1"/>
</dbReference>
<dbReference type="RefSeq" id="WP_168107177.1">
    <property type="nucleotide sequence ID" value="NZ_VTOX01000002.1"/>
</dbReference>
<feature type="domain" description="Nitroreductase" evidence="4">
    <location>
        <begin position="18"/>
        <end position="209"/>
    </location>
</feature>
<comment type="caution">
    <text evidence="5">The sequence shown here is derived from an EMBL/GenBank/DDBJ whole genome shotgun (WGS) entry which is preliminary data.</text>
</comment>
<keyword evidence="1" id="KW-0285">Flavoprotein</keyword>
<evidence type="ECO:0000313" key="6">
    <source>
        <dbReference type="Proteomes" id="UP000521868"/>
    </source>
</evidence>